<proteinExistence type="predicted"/>
<reference evidence="2 3" key="1">
    <citation type="submission" date="2012-10" db="EMBL/GenBank/DDBJ databases">
        <authorList>
            <person name="Zafar N."/>
            <person name="Inman J."/>
            <person name="Hall N."/>
            <person name="Lorenzi H."/>
            <person name="Caler E."/>
        </authorList>
    </citation>
    <scope>NUCLEOTIDE SEQUENCE [LARGE SCALE GENOMIC DNA]</scope>
    <source>
        <strain evidence="2 3">IP1</strain>
    </source>
</reference>
<organism evidence="2 3">
    <name type="scientific">Entamoeba invadens IP1</name>
    <dbReference type="NCBI Taxonomy" id="370355"/>
    <lineage>
        <taxon>Eukaryota</taxon>
        <taxon>Amoebozoa</taxon>
        <taxon>Evosea</taxon>
        <taxon>Archamoebae</taxon>
        <taxon>Mastigamoebida</taxon>
        <taxon>Entamoebidae</taxon>
        <taxon>Entamoeba</taxon>
    </lineage>
</organism>
<keyword evidence="3" id="KW-1185">Reference proteome</keyword>
<feature type="region of interest" description="Disordered" evidence="1">
    <location>
        <begin position="270"/>
        <end position="293"/>
    </location>
</feature>
<dbReference type="RefSeq" id="XP_004255008.1">
    <property type="nucleotide sequence ID" value="XM_004254960.1"/>
</dbReference>
<gene>
    <name evidence="2" type="ORF">EIN_225700</name>
</gene>
<dbReference type="OMA" id="HDVRTHK"/>
<accession>A0A0A1U2E8</accession>
<dbReference type="OrthoDB" id="30113at2759"/>
<dbReference type="AlphaFoldDB" id="A0A0A1U2E8"/>
<evidence type="ECO:0000313" key="3">
    <source>
        <dbReference type="Proteomes" id="UP000014680"/>
    </source>
</evidence>
<dbReference type="Proteomes" id="UP000014680">
    <property type="component" value="Unassembled WGS sequence"/>
</dbReference>
<evidence type="ECO:0000313" key="2">
    <source>
        <dbReference type="EMBL" id="ELP88237.1"/>
    </source>
</evidence>
<dbReference type="GeneID" id="14887265"/>
<protein>
    <submittedName>
        <fullName evidence="2">Uncharacterized protein</fullName>
    </submittedName>
</protein>
<dbReference type="VEuPathDB" id="AmoebaDB:EIN_225700"/>
<evidence type="ECO:0000256" key="1">
    <source>
        <dbReference type="SAM" id="MobiDB-lite"/>
    </source>
</evidence>
<dbReference type="EMBL" id="KB206756">
    <property type="protein sequence ID" value="ELP88237.1"/>
    <property type="molecule type" value="Genomic_DNA"/>
</dbReference>
<sequence length="293" mass="33219">MNALLFLAITLAVAEDDIYSPFKRSCVIQNRINSVTAETKNLQMRIEIDEQQERNFMDTLFYLYRDLKYATLTEDRTRLELEIEGIQKKLHDVRTHKVDLLRDIRKSADKVTQPFRDNIARTNRIERHVGLEDSGNFVEERYKTQDSIKKITEALANKYASLAAKVEAQNVVEKATKKFKNDAKKIKEYVEKKAEAAYKDIHAKVVKAINGATENGVVRSDVEAVAKTAIEGLVNTLEMKAAALPNIKVAEKLADKIVKTQLKGVKKTTKKVAKKATKKATKKVTKKTAPKKK</sequence>
<name>A0A0A1U2E8_ENTIV</name>
<dbReference type="KEGG" id="eiv:EIN_225700"/>